<evidence type="ECO:0000256" key="1">
    <source>
        <dbReference type="SAM" id="Phobius"/>
    </source>
</evidence>
<feature type="transmembrane region" description="Helical" evidence="1">
    <location>
        <begin position="209"/>
        <end position="228"/>
    </location>
</feature>
<feature type="transmembrane region" description="Helical" evidence="1">
    <location>
        <begin position="150"/>
        <end position="177"/>
    </location>
</feature>
<name>A0A160IPN5_9BACL</name>
<evidence type="ECO:0000313" key="2">
    <source>
        <dbReference type="EMBL" id="ANC78381.1"/>
    </source>
</evidence>
<evidence type="ECO:0000313" key="3">
    <source>
        <dbReference type="Proteomes" id="UP000076623"/>
    </source>
</evidence>
<dbReference type="AlphaFoldDB" id="A0A160IPN5"/>
<keyword evidence="1" id="KW-0812">Transmembrane</keyword>
<keyword evidence="1" id="KW-0472">Membrane</keyword>
<organism evidence="2 3">
    <name type="scientific">Fictibacillus phosphorivorans</name>
    <dbReference type="NCBI Taxonomy" id="1221500"/>
    <lineage>
        <taxon>Bacteria</taxon>
        <taxon>Bacillati</taxon>
        <taxon>Bacillota</taxon>
        <taxon>Bacilli</taxon>
        <taxon>Bacillales</taxon>
        <taxon>Fictibacillaceae</taxon>
        <taxon>Fictibacillus</taxon>
    </lineage>
</organism>
<sequence>MARMLSRYTKLYYLFCKQNLKVMLEYRMDFLLGVLSVMLQQFAGIFFVKIVFDHIHALNGWTFYEILFIYGIAATGRSIHHIFFDNLWTLGWQYIRPGKFDRLLIRPINPLFHFIADRLQQDGFGQLFIGIIVIGTAMPHLGISWGILEFFILVIMIISSGFIFVAINLFFATLSFWMVDSLPIVWTIFNLSDFARYPLTIYHKGIRHFLTWIVPYGFTAFYPAAYFIKGSGFERLALLTPVVAIFSCIIAYWFWNRGLKAFTSTGS</sequence>
<feature type="transmembrane region" description="Helical" evidence="1">
    <location>
        <begin position="30"/>
        <end position="52"/>
    </location>
</feature>
<proteinExistence type="predicted"/>
<keyword evidence="1" id="KW-1133">Transmembrane helix</keyword>
<protein>
    <submittedName>
        <fullName evidence="2">ABC transporter permease</fullName>
    </submittedName>
</protein>
<dbReference type="EMBL" id="CP015378">
    <property type="protein sequence ID" value="ANC78381.1"/>
    <property type="molecule type" value="Genomic_DNA"/>
</dbReference>
<dbReference type="KEGG" id="fpn:ABE65_016880"/>
<accession>A0A160IPN5</accession>
<dbReference type="Proteomes" id="UP000076623">
    <property type="component" value="Chromosome"/>
</dbReference>
<gene>
    <name evidence="2" type="ORF">ABE65_016880</name>
</gene>
<feature type="transmembrane region" description="Helical" evidence="1">
    <location>
        <begin position="124"/>
        <end position="143"/>
    </location>
</feature>
<dbReference type="InterPro" id="IPR010390">
    <property type="entry name" value="ABC-2_transporter-like"/>
</dbReference>
<dbReference type="STRING" id="1221500.ABE65_016880"/>
<reference evidence="2 3" key="1">
    <citation type="submission" date="2016-04" db="EMBL/GenBank/DDBJ databases">
        <title>Complete genome sequence of Fictibacillus phosphorivorans G25-29, a strain toxic to nematodes.</title>
        <authorList>
            <person name="Zheng Z."/>
        </authorList>
    </citation>
    <scope>NUCLEOTIDE SEQUENCE [LARGE SCALE GENOMIC DNA]</scope>
    <source>
        <strain evidence="2 3">G25-29</strain>
    </source>
</reference>
<dbReference type="PANTHER" id="PTHR36833:SF1">
    <property type="entry name" value="INTEGRAL MEMBRANE TRANSPORT PROTEIN"/>
    <property type="match status" value="1"/>
</dbReference>
<dbReference type="PANTHER" id="PTHR36833">
    <property type="entry name" value="SLR0610 PROTEIN-RELATED"/>
    <property type="match status" value="1"/>
</dbReference>
<feature type="transmembrane region" description="Helical" evidence="1">
    <location>
        <begin position="235"/>
        <end position="255"/>
    </location>
</feature>
<dbReference type="Pfam" id="PF06182">
    <property type="entry name" value="ABC2_membrane_6"/>
    <property type="match status" value="1"/>
</dbReference>
<keyword evidence="3" id="KW-1185">Reference proteome</keyword>